<accession>A0A426JFN8</accession>
<dbReference type="RefSeq" id="WP_116237531.1">
    <property type="nucleotide sequence ID" value="NZ_QHJW02000002.1"/>
</dbReference>
<dbReference type="Gene3D" id="2.40.50.230">
    <property type="entry name" value="Gp5 N-terminal domain"/>
    <property type="match status" value="1"/>
</dbReference>
<dbReference type="InterPro" id="IPR006531">
    <property type="entry name" value="Gp5/Vgr_OB"/>
</dbReference>
<evidence type="ECO:0000313" key="3">
    <source>
        <dbReference type="EMBL" id="RRO12063.1"/>
    </source>
</evidence>
<feature type="domain" description="Gp5/Type VI secretion system Vgr protein OB-fold" evidence="1">
    <location>
        <begin position="15"/>
        <end position="82"/>
    </location>
</feature>
<dbReference type="Proteomes" id="UP000256817">
    <property type="component" value="Unassembled WGS sequence"/>
</dbReference>
<protein>
    <submittedName>
        <fullName evidence="3">Phage baseplate assembly protein V</fullName>
    </submittedName>
</protein>
<dbReference type="Gene3D" id="6.20.150.10">
    <property type="match status" value="1"/>
</dbReference>
<proteinExistence type="predicted"/>
<feature type="domain" description="Phage spike trimer" evidence="2">
    <location>
        <begin position="119"/>
        <end position="171"/>
    </location>
</feature>
<evidence type="ECO:0000259" key="2">
    <source>
        <dbReference type="Pfam" id="PF18715"/>
    </source>
</evidence>
<evidence type="ECO:0000313" key="4">
    <source>
        <dbReference type="Proteomes" id="UP000256817"/>
    </source>
</evidence>
<dbReference type="InterPro" id="IPR013046">
    <property type="entry name" value="GpV/Gp45"/>
</dbReference>
<keyword evidence="4" id="KW-1185">Reference proteome</keyword>
<dbReference type="InterPro" id="IPR040629">
    <property type="entry name" value="Phage_spike"/>
</dbReference>
<organism evidence="3 4">
    <name type="scientific">Pectobacterium aquaticum</name>
    <dbReference type="NCBI Taxonomy" id="2204145"/>
    <lineage>
        <taxon>Bacteria</taxon>
        <taxon>Pseudomonadati</taxon>
        <taxon>Pseudomonadota</taxon>
        <taxon>Gammaproteobacteria</taxon>
        <taxon>Enterobacterales</taxon>
        <taxon>Pectobacteriaceae</taxon>
        <taxon>Pectobacterium</taxon>
    </lineage>
</organism>
<comment type="caution">
    <text evidence="3">The sequence shown here is derived from an EMBL/GenBank/DDBJ whole genome shotgun (WGS) entry which is preliminary data.</text>
</comment>
<dbReference type="Pfam" id="PF04717">
    <property type="entry name" value="Phage_base_V"/>
    <property type="match status" value="1"/>
</dbReference>
<dbReference type="NCBIfam" id="TIGR01644">
    <property type="entry name" value="phage_P2_V"/>
    <property type="match status" value="1"/>
</dbReference>
<evidence type="ECO:0000259" key="1">
    <source>
        <dbReference type="Pfam" id="PF04717"/>
    </source>
</evidence>
<dbReference type="InterPro" id="IPR037026">
    <property type="entry name" value="Vgr_OB-fold_dom_sf"/>
</dbReference>
<dbReference type="Pfam" id="PF18946">
    <property type="entry name" value="Apex"/>
    <property type="match status" value="1"/>
</dbReference>
<sequence length="194" mass="20747">MNSNEFDRLLNNLIRIGTVVDVDHSRFLARVVTGGNTTGWIRWCVQRAGDAKTWWPLSVGEQVLMASPGGDLETAVIVLSLYSNQHSAPSSTPKVYTTDYPDGASETYDANTSTMTVRGVKKVIVEAAESITLDTPKVICTQHLSTQTLSVEKGGTMQGDITHTGGQMSSNGVVVDSHTHGGVQRGGSRTDGPQ</sequence>
<dbReference type="Pfam" id="PF18715">
    <property type="entry name" value="Phage_spike"/>
    <property type="match status" value="1"/>
</dbReference>
<dbReference type="InterPro" id="IPR044033">
    <property type="entry name" value="GpV-like_apex"/>
</dbReference>
<reference evidence="3" key="1">
    <citation type="submission" date="2018-11" db="EMBL/GenBank/DDBJ databases">
        <title>Draft genome sequences of proposed Pectobacterium aquaticum sp. nov. isolated in France from fresh water.</title>
        <authorList>
            <person name="Pedron J."/>
            <person name="Barny M.A."/>
        </authorList>
    </citation>
    <scope>NUCLEOTIDE SEQUENCE [LARGE SCALE GENOMIC DNA]</scope>
    <source>
        <strain evidence="3">A35-S23-M15</strain>
    </source>
</reference>
<gene>
    <name evidence="3" type="ORF">DMB85_001240</name>
</gene>
<dbReference type="EMBL" id="QHJW02000002">
    <property type="protein sequence ID" value="RRO12063.1"/>
    <property type="molecule type" value="Genomic_DNA"/>
</dbReference>
<name>A0A426JFN8_9GAMM</name>